<dbReference type="Proteomes" id="UP000321484">
    <property type="component" value="Unassembled WGS sequence"/>
</dbReference>
<keyword evidence="4" id="KW-1185">Reference proteome</keyword>
<dbReference type="GO" id="GO:0046559">
    <property type="term" value="F:alpha-glucuronidase activity"/>
    <property type="evidence" value="ECO:0007669"/>
    <property type="project" value="InterPro"/>
</dbReference>
<protein>
    <submittedName>
        <fullName evidence="3">Xylan alpha-(1-&gt;2)-glucuronosidase</fullName>
    </submittedName>
</protein>
<dbReference type="OrthoDB" id="339499at2"/>
<dbReference type="EMBL" id="BJYK01000009">
    <property type="protein sequence ID" value="GEN80986.1"/>
    <property type="molecule type" value="Genomic_DNA"/>
</dbReference>
<dbReference type="PANTHER" id="PTHR39207">
    <property type="entry name" value="ALPHA-GLUCURONIDASE A"/>
    <property type="match status" value="1"/>
</dbReference>
<dbReference type="InterPro" id="IPR037054">
    <property type="entry name" value="A-glucoronidase_C_sf"/>
</dbReference>
<dbReference type="InterPro" id="IPR011099">
    <property type="entry name" value="Glyco_hydro_67_C"/>
</dbReference>
<sequence>MTGDAADARGPIAASPTWSPTWSPAWLPDGALAALGRRRVRVAGSGPLVGTVRAEVAAATARWGGAVVDDEAPADLILAVAADARPVGPEGFTVERSAGSLTVRAATGYGLLQGLWHVVRYGEAAFAADGGAPARVVGAFAPAEPIRMLDHWDNMVVHPVMGQVERGYAGGSLFFSDGRVRDGAADLGRVRAYARLLSATGVNAVAVNNVNVGPTEARLLTEHLPGVARLAEAFRAYGIRLYLSVSFAAPMTVGGLPTADPLDPAVQRWWSAATAAVYAAVPDFGGYVVKADSEGQPGPFANGRDHADGANLLARALAPHGGTVFWRAFVYDHRQDWRDRSTDRARAAHDHFAPLDGRFDENVVLQVKFGPMDFQTREPVSPVIAAMPRTRVAVELQVTQEYTGQQKHVCYLGTQWSEVLGFRFWGADGPSVADVVGGRGPARAGAGAGGRAAGVVGVSNVGTDEHWTGHPLAQANLYAFGRLAWDPGLAPEAALDEWARLTFGDDDAVVAALHRLMDDSGRVYESYTAPLGVGFMVTPGSHDGPSVDGYEYSQWGTYHFADRDGIGVDRTLATGTGYAGQYPSPWRETYESLETCPDELLLFFHHVPWEHRLRSGATVAQHVYDSRWDGHARTVEMIAEWAALRGRVPDDVHDRVAARLVEQERSAREWRDQVRTYVYRKSGVPDSRGNPIC</sequence>
<comment type="caution">
    <text evidence="3">The sequence shown here is derived from an EMBL/GenBank/DDBJ whole genome shotgun (WGS) entry which is preliminary data.</text>
</comment>
<dbReference type="SUPFAM" id="SSF51445">
    <property type="entry name" value="(Trans)glycosidases"/>
    <property type="match status" value="1"/>
</dbReference>
<dbReference type="InterPro" id="IPR011100">
    <property type="entry name" value="Glyco_hydro_67_cat"/>
</dbReference>
<dbReference type="PANTHER" id="PTHR39207:SF1">
    <property type="entry name" value="ALPHA-GLUCURONIDASE A"/>
    <property type="match status" value="1"/>
</dbReference>
<dbReference type="GO" id="GO:0005576">
    <property type="term" value="C:extracellular region"/>
    <property type="evidence" value="ECO:0007669"/>
    <property type="project" value="InterPro"/>
</dbReference>
<dbReference type="Gene3D" id="3.20.20.80">
    <property type="entry name" value="Glycosidases"/>
    <property type="match status" value="1"/>
</dbReference>
<reference evidence="3 4" key="1">
    <citation type="submission" date="2019-07" db="EMBL/GenBank/DDBJ databases">
        <title>Whole genome shotgun sequence of Actinotalea fermentans NBRC 105374.</title>
        <authorList>
            <person name="Hosoyama A."/>
            <person name="Uohara A."/>
            <person name="Ohji S."/>
            <person name="Ichikawa N."/>
        </authorList>
    </citation>
    <scope>NUCLEOTIDE SEQUENCE [LARGE SCALE GENOMIC DNA]</scope>
    <source>
        <strain evidence="3 4">NBRC 105374</strain>
    </source>
</reference>
<feature type="domain" description="Glycosyl hydrolase family 67 catalytic" evidence="2">
    <location>
        <begin position="141"/>
        <end position="467"/>
    </location>
</feature>
<gene>
    <name evidence="3" type="primary">aguA</name>
    <name evidence="3" type="ORF">AFE02nite_27200</name>
</gene>
<dbReference type="Gene3D" id="3.90.1330.10">
    <property type="entry name" value="Alpha-glucuronidase, C-terminal domain"/>
    <property type="match status" value="1"/>
</dbReference>
<dbReference type="GO" id="GO:0045493">
    <property type="term" value="P:xylan catabolic process"/>
    <property type="evidence" value="ECO:0007669"/>
    <property type="project" value="InterPro"/>
</dbReference>
<evidence type="ECO:0000313" key="4">
    <source>
        <dbReference type="Proteomes" id="UP000321484"/>
    </source>
</evidence>
<evidence type="ECO:0000259" key="1">
    <source>
        <dbReference type="Pfam" id="PF07477"/>
    </source>
</evidence>
<dbReference type="RefSeq" id="WP_146819831.1">
    <property type="nucleotide sequence ID" value="NZ_BJYK01000009.1"/>
</dbReference>
<dbReference type="InterPro" id="IPR017853">
    <property type="entry name" value="GH"/>
</dbReference>
<dbReference type="AlphaFoldDB" id="A0A511Z0S8"/>
<evidence type="ECO:0000313" key="3">
    <source>
        <dbReference type="EMBL" id="GEN80986.1"/>
    </source>
</evidence>
<evidence type="ECO:0000259" key="2">
    <source>
        <dbReference type="Pfam" id="PF07488"/>
    </source>
</evidence>
<dbReference type="Pfam" id="PF07477">
    <property type="entry name" value="Glyco_hydro_67C"/>
    <property type="match status" value="1"/>
</dbReference>
<feature type="domain" description="Glycosyl hydrolase family 67 C-terminal" evidence="1">
    <location>
        <begin position="468"/>
        <end position="689"/>
    </location>
</feature>
<proteinExistence type="predicted"/>
<dbReference type="Pfam" id="PF07488">
    <property type="entry name" value="Glyco_hydro_67M"/>
    <property type="match status" value="1"/>
</dbReference>
<organism evidence="3 4">
    <name type="scientific">Actinotalea fermentans</name>
    <dbReference type="NCBI Taxonomy" id="43671"/>
    <lineage>
        <taxon>Bacteria</taxon>
        <taxon>Bacillati</taxon>
        <taxon>Actinomycetota</taxon>
        <taxon>Actinomycetes</taxon>
        <taxon>Micrococcales</taxon>
        <taxon>Cellulomonadaceae</taxon>
        <taxon>Actinotalea</taxon>
    </lineage>
</organism>
<dbReference type="GO" id="GO:0033939">
    <property type="term" value="F:xylan alpha-1,2-glucuronosidase activity"/>
    <property type="evidence" value="ECO:0007669"/>
    <property type="project" value="TreeGrafter"/>
</dbReference>
<accession>A0A511Z0S8</accession>
<name>A0A511Z0S8_9CELL</name>